<organism evidence="8 9">
    <name type="scientific">Inconstantimicrobium porci</name>
    <dbReference type="NCBI Taxonomy" id="2652291"/>
    <lineage>
        <taxon>Bacteria</taxon>
        <taxon>Bacillati</taxon>
        <taxon>Bacillota</taxon>
        <taxon>Clostridia</taxon>
        <taxon>Eubacteriales</taxon>
        <taxon>Clostridiaceae</taxon>
        <taxon>Inconstantimicrobium</taxon>
    </lineage>
</organism>
<keyword evidence="2" id="KW-0805">Transcription regulation</keyword>
<proteinExistence type="inferred from homology"/>
<dbReference type="Pfam" id="PF04542">
    <property type="entry name" value="Sigma70_r2"/>
    <property type="match status" value="1"/>
</dbReference>
<evidence type="ECO:0000256" key="5">
    <source>
        <dbReference type="SAM" id="Phobius"/>
    </source>
</evidence>
<evidence type="ECO:0000259" key="7">
    <source>
        <dbReference type="Pfam" id="PF08281"/>
    </source>
</evidence>
<name>A0A7X2MZN2_9CLOT</name>
<keyword evidence="5" id="KW-0472">Membrane</keyword>
<dbReference type="InterPro" id="IPR007627">
    <property type="entry name" value="RNA_pol_sigma70_r2"/>
</dbReference>
<keyword evidence="9" id="KW-1185">Reference proteome</keyword>
<dbReference type="Gene3D" id="1.10.1740.10">
    <property type="match status" value="1"/>
</dbReference>
<dbReference type="GO" id="GO:0006352">
    <property type="term" value="P:DNA-templated transcription initiation"/>
    <property type="evidence" value="ECO:0007669"/>
    <property type="project" value="InterPro"/>
</dbReference>
<dbReference type="InterPro" id="IPR039425">
    <property type="entry name" value="RNA_pol_sigma-70-like"/>
</dbReference>
<dbReference type="Pfam" id="PF08281">
    <property type="entry name" value="Sigma70_r4_2"/>
    <property type="match status" value="1"/>
</dbReference>
<evidence type="ECO:0000259" key="6">
    <source>
        <dbReference type="Pfam" id="PF04542"/>
    </source>
</evidence>
<dbReference type="SUPFAM" id="SSF88659">
    <property type="entry name" value="Sigma3 and sigma4 domains of RNA polymerase sigma factors"/>
    <property type="match status" value="1"/>
</dbReference>
<evidence type="ECO:0000256" key="4">
    <source>
        <dbReference type="ARBA" id="ARBA00023163"/>
    </source>
</evidence>
<dbReference type="InterPro" id="IPR013324">
    <property type="entry name" value="RNA_pol_sigma_r3/r4-like"/>
</dbReference>
<keyword evidence="4" id="KW-0804">Transcription</keyword>
<dbReference type="GO" id="GO:0016987">
    <property type="term" value="F:sigma factor activity"/>
    <property type="evidence" value="ECO:0007669"/>
    <property type="project" value="UniProtKB-KW"/>
</dbReference>
<comment type="similarity">
    <text evidence="1">Belongs to the sigma-70 factor family. ECF subfamily.</text>
</comment>
<dbReference type="Gene3D" id="1.10.10.10">
    <property type="entry name" value="Winged helix-like DNA-binding domain superfamily/Winged helix DNA-binding domain"/>
    <property type="match status" value="1"/>
</dbReference>
<comment type="caution">
    <text evidence="8">The sequence shown here is derived from an EMBL/GenBank/DDBJ whole genome shotgun (WGS) entry which is preliminary data.</text>
</comment>
<feature type="domain" description="RNA polymerase sigma factor 70 region 4 type 2" evidence="7">
    <location>
        <begin position="80"/>
        <end position="130"/>
    </location>
</feature>
<keyword evidence="5" id="KW-1133">Transmembrane helix</keyword>
<dbReference type="InterPro" id="IPR036388">
    <property type="entry name" value="WH-like_DNA-bd_sf"/>
</dbReference>
<dbReference type="Proteomes" id="UP000460287">
    <property type="component" value="Unassembled WGS sequence"/>
</dbReference>
<evidence type="ECO:0000313" key="9">
    <source>
        <dbReference type="Proteomes" id="UP000460287"/>
    </source>
</evidence>
<dbReference type="AlphaFoldDB" id="A0A7X2MZN2"/>
<feature type="domain" description="RNA polymerase sigma-70 region 2" evidence="6">
    <location>
        <begin position="2"/>
        <end position="53"/>
    </location>
</feature>
<dbReference type="EMBL" id="VULX01000011">
    <property type="protein sequence ID" value="MSR91535.1"/>
    <property type="molecule type" value="Genomic_DNA"/>
</dbReference>
<dbReference type="PANTHER" id="PTHR43133">
    <property type="entry name" value="RNA POLYMERASE ECF-TYPE SIGMA FACTO"/>
    <property type="match status" value="1"/>
</dbReference>
<dbReference type="InterPro" id="IPR013325">
    <property type="entry name" value="RNA_pol_sigma_r2"/>
</dbReference>
<accession>A0A7X2MZN2</accession>
<reference evidence="8 9" key="1">
    <citation type="submission" date="2019-08" db="EMBL/GenBank/DDBJ databases">
        <title>In-depth cultivation of the pig gut microbiome towards novel bacterial diversity and tailored functional studies.</title>
        <authorList>
            <person name="Wylensek D."/>
            <person name="Hitch T.C.A."/>
            <person name="Clavel T."/>
        </authorList>
    </citation>
    <scope>NUCLEOTIDE SEQUENCE [LARGE SCALE GENOMIC DNA]</scope>
    <source>
        <strain evidence="8 9">WCA-383-APC-5B</strain>
    </source>
</reference>
<sequence length="524" mass="61137">MVLRIAYQNLKNYCDAEDVVQDVFIKLMKEDNFQDENHIKAWLIKVTINRCKDINKSSWYKKTEPFTKEIEEFTDEEKNVLEEVMNLPKDYRNVVYLFYYEGYKISEIAKILDKKDNTISSQLTRARKKLKMNLIKKMQEAEENREKNVIEMHKSNKCKKIIIPLAMAVAILICVIVGKEILSFKNNIKKPEVVNKVEEQPNDDDYEDTNAIHFSDNEKATASSKLSVFTEWGGCGSEGYTERDFKKQISGNPWNKDCHIKTLPIFKNNNYVNQETQKWEGKRIPKDELEKKVEKTAKRLNFKLTKIYKTPTKEQLEEYKKDKNLHTDKRKYFEKQEKELSGTVDTIVGEFKGGTITANCRGGINIEFSPGIKLPKKYKFNLYNVTKKEAEDTLDYPIGGTSGSISFLPDDNGGLKEIEIGEKTIHEEIGIYPIISLEKAKQLLFNGKFQTTYIDVEPSAKNIAGVELMYRDSVYDKYLMPYYRFFIEYKCNGKSDSKNYYVCYVPAVEEKYIENMPKWNGEFN</sequence>
<keyword evidence="3" id="KW-0731">Sigma factor</keyword>
<dbReference type="PANTHER" id="PTHR43133:SF60">
    <property type="entry name" value="RNA POLYMERASE SIGMA FACTOR SIGV"/>
    <property type="match status" value="1"/>
</dbReference>
<evidence type="ECO:0000256" key="1">
    <source>
        <dbReference type="ARBA" id="ARBA00010641"/>
    </source>
</evidence>
<dbReference type="InterPro" id="IPR014284">
    <property type="entry name" value="RNA_pol_sigma-70_dom"/>
</dbReference>
<feature type="transmembrane region" description="Helical" evidence="5">
    <location>
        <begin position="161"/>
        <end position="178"/>
    </location>
</feature>
<dbReference type="CDD" id="cd06171">
    <property type="entry name" value="Sigma70_r4"/>
    <property type="match status" value="1"/>
</dbReference>
<gene>
    <name evidence="8" type="ORF">FYJ33_08960</name>
</gene>
<dbReference type="NCBIfam" id="TIGR02937">
    <property type="entry name" value="sigma70-ECF"/>
    <property type="match status" value="1"/>
</dbReference>
<protein>
    <submittedName>
        <fullName evidence="8">Sigma-70 family RNA polymerase sigma factor</fullName>
    </submittedName>
</protein>
<evidence type="ECO:0000256" key="3">
    <source>
        <dbReference type="ARBA" id="ARBA00023082"/>
    </source>
</evidence>
<dbReference type="GO" id="GO:0003677">
    <property type="term" value="F:DNA binding"/>
    <property type="evidence" value="ECO:0007669"/>
    <property type="project" value="InterPro"/>
</dbReference>
<keyword evidence="5" id="KW-0812">Transmembrane</keyword>
<evidence type="ECO:0000256" key="2">
    <source>
        <dbReference type="ARBA" id="ARBA00023015"/>
    </source>
</evidence>
<evidence type="ECO:0000313" key="8">
    <source>
        <dbReference type="EMBL" id="MSR91535.1"/>
    </source>
</evidence>
<dbReference type="SUPFAM" id="SSF88946">
    <property type="entry name" value="Sigma2 domain of RNA polymerase sigma factors"/>
    <property type="match status" value="1"/>
</dbReference>
<dbReference type="InterPro" id="IPR013249">
    <property type="entry name" value="RNA_pol_sigma70_r4_t2"/>
</dbReference>